<dbReference type="EMBL" id="QTUC01000001">
    <property type="protein sequence ID" value="REF36926.1"/>
    <property type="molecule type" value="Genomic_DNA"/>
</dbReference>
<evidence type="ECO:0000256" key="1">
    <source>
        <dbReference type="ARBA" id="ARBA00023121"/>
    </source>
</evidence>
<dbReference type="InterPro" id="IPR022408">
    <property type="entry name" value="Acyl-CoA-binding_prot_CS"/>
</dbReference>
<sequence>MSDLDAQFQAAVAAVNAQTADPGNDVKLRLYALYKQATLGDVSGRRPGITNVVGRAKYDAWASVRGMSSDEAKRAYVELASQLPSPA</sequence>
<dbReference type="PRINTS" id="PR00689">
    <property type="entry name" value="ACOABINDINGP"/>
</dbReference>
<dbReference type="InterPro" id="IPR014352">
    <property type="entry name" value="FERM/acyl-CoA-bd_prot_sf"/>
</dbReference>
<protein>
    <submittedName>
        <fullName evidence="3">Acyl-CoA-binding protein</fullName>
    </submittedName>
</protein>
<dbReference type="Proteomes" id="UP000256485">
    <property type="component" value="Unassembled WGS sequence"/>
</dbReference>
<dbReference type="GO" id="GO:0000062">
    <property type="term" value="F:fatty-acyl-CoA binding"/>
    <property type="evidence" value="ECO:0007669"/>
    <property type="project" value="InterPro"/>
</dbReference>
<dbReference type="PANTHER" id="PTHR23310:SF62">
    <property type="entry name" value="ACYL-COA BINDING PROTEIN 1, ISOFORM A"/>
    <property type="match status" value="1"/>
</dbReference>
<dbReference type="RefSeq" id="WP_115850473.1">
    <property type="nucleotide sequence ID" value="NZ_QTUC01000001.1"/>
</dbReference>
<organism evidence="3 4">
    <name type="scientific">Thermasporomyces composti</name>
    <dbReference type="NCBI Taxonomy" id="696763"/>
    <lineage>
        <taxon>Bacteria</taxon>
        <taxon>Bacillati</taxon>
        <taxon>Actinomycetota</taxon>
        <taxon>Actinomycetes</taxon>
        <taxon>Propionibacteriales</taxon>
        <taxon>Nocardioidaceae</taxon>
        <taxon>Thermasporomyces</taxon>
    </lineage>
</organism>
<dbReference type="Gene3D" id="1.20.80.10">
    <property type="match status" value="1"/>
</dbReference>
<dbReference type="PROSITE" id="PS00880">
    <property type="entry name" value="ACB_1"/>
    <property type="match status" value="1"/>
</dbReference>
<evidence type="ECO:0000313" key="4">
    <source>
        <dbReference type="Proteomes" id="UP000256485"/>
    </source>
</evidence>
<keyword evidence="4" id="KW-1185">Reference proteome</keyword>
<dbReference type="InterPro" id="IPR000582">
    <property type="entry name" value="Acyl-CoA-binding_protein"/>
</dbReference>
<proteinExistence type="predicted"/>
<name>A0A3D9V6G0_THECX</name>
<reference evidence="3 4" key="1">
    <citation type="submission" date="2018-08" db="EMBL/GenBank/DDBJ databases">
        <title>Sequencing the genomes of 1000 actinobacteria strains.</title>
        <authorList>
            <person name="Klenk H.-P."/>
        </authorList>
    </citation>
    <scope>NUCLEOTIDE SEQUENCE [LARGE SCALE GENOMIC DNA]</scope>
    <source>
        <strain evidence="3 4">DSM 22891</strain>
    </source>
</reference>
<gene>
    <name evidence="3" type="ORF">DFJ64_2361</name>
</gene>
<dbReference type="PANTHER" id="PTHR23310">
    <property type="entry name" value="ACYL-COA-BINDING PROTEIN, ACBP"/>
    <property type="match status" value="1"/>
</dbReference>
<dbReference type="GO" id="GO:0006631">
    <property type="term" value="P:fatty acid metabolic process"/>
    <property type="evidence" value="ECO:0007669"/>
    <property type="project" value="TreeGrafter"/>
</dbReference>
<keyword evidence="1" id="KW-0446">Lipid-binding</keyword>
<dbReference type="PROSITE" id="PS51228">
    <property type="entry name" value="ACB_2"/>
    <property type="match status" value="1"/>
</dbReference>
<dbReference type="SUPFAM" id="SSF47027">
    <property type="entry name" value="Acyl-CoA binding protein"/>
    <property type="match status" value="1"/>
</dbReference>
<accession>A0A3D9V6G0</accession>
<dbReference type="AlphaFoldDB" id="A0A3D9V6G0"/>
<evidence type="ECO:0000313" key="3">
    <source>
        <dbReference type="EMBL" id="REF36926.1"/>
    </source>
</evidence>
<dbReference type="OrthoDB" id="5625302at2"/>
<dbReference type="InterPro" id="IPR035984">
    <property type="entry name" value="Acyl-CoA-binding_sf"/>
</dbReference>
<evidence type="ECO:0000259" key="2">
    <source>
        <dbReference type="PROSITE" id="PS51228"/>
    </source>
</evidence>
<dbReference type="Pfam" id="PF00887">
    <property type="entry name" value="ACBP"/>
    <property type="match status" value="1"/>
</dbReference>
<comment type="caution">
    <text evidence="3">The sequence shown here is derived from an EMBL/GenBank/DDBJ whole genome shotgun (WGS) entry which is preliminary data.</text>
</comment>
<feature type="domain" description="ACB" evidence="2">
    <location>
        <begin position="4"/>
        <end position="87"/>
    </location>
</feature>